<evidence type="ECO:0000313" key="7">
    <source>
        <dbReference type="Proteomes" id="UP000078316"/>
    </source>
</evidence>
<protein>
    <submittedName>
        <fullName evidence="6">Esterase</fullName>
    </submittedName>
</protein>
<keyword evidence="4" id="KW-0732">Signal</keyword>
<evidence type="ECO:0000259" key="5">
    <source>
        <dbReference type="Pfam" id="PF07859"/>
    </source>
</evidence>
<dbReference type="InterPro" id="IPR029058">
    <property type="entry name" value="AB_hydrolase_fold"/>
</dbReference>
<dbReference type="AlphaFoldDB" id="A0A179SAC9"/>
<accession>A0A179SAC9</accession>
<dbReference type="STRING" id="427683.A5481_13465"/>
<comment type="similarity">
    <text evidence="1">Belongs to the 'GDXG' lipolytic enzyme family.</text>
</comment>
<dbReference type="EMBL" id="LWHQ01000022">
    <property type="protein sequence ID" value="OAS24773.1"/>
    <property type="molecule type" value="Genomic_DNA"/>
</dbReference>
<name>A0A179SAC9_9HYPH</name>
<feature type="signal peptide" evidence="4">
    <location>
        <begin position="1"/>
        <end position="19"/>
    </location>
</feature>
<dbReference type="Pfam" id="PF07859">
    <property type="entry name" value="Abhydrolase_3"/>
    <property type="match status" value="1"/>
</dbReference>
<proteinExistence type="inferred from homology"/>
<gene>
    <name evidence="6" type="ORF">A5481_13465</name>
</gene>
<reference evidence="6 7" key="1">
    <citation type="submission" date="2016-04" db="EMBL/GenBank/DDBJ databases">
        <authorList>
            <person name="Evans L.H."/>
            <person name="Alamgir A."/>
            <person name="Owens N."/>
            <person name="Weber N.D."/>
            <person name="Virtaneva K."/>
            <person name="Barbian K."/>
            <person name="Babar A."/>
            <person name="Rosenke K."/>
        </authorList>
    </citation>
    <scope>NUCLEOTIDE SEQUENCE [LARGE SCALE GENOMIC DNA]</scope>
    <source>
        <strain evidence="6 7">PMB02</strain>
    </source>
</reference>
<dbReference type="Proteomes" id="UP000078316">
    <property type="component" value="Unassembled WGS sequence"/>
</dbReference>
<dbReference type="PANTHER" id="PTHR48081:SF30">
    <property type="entry name" value="ACETYL-HYDROLASE LIPR-RELATED"/>
    <property type="match status" value="1"/>
</dbReference>
<keyword evidence="2" id="KW-0378">Hydrolase</keyword>
<sequence length="374" mass="39549">MRMCILALAASAAIPAASAQHAVPTPPAATDGKAGSEPFAAQQAAANSKPGPRQRPAETIPVPVEGVSPAAQALIAAPFPPHFNADPKSAAEWKDLIERRAALIRAALPAMQEKMAVTVQPAVIGGVKAYIVTPKSMPEANKNRLLVHVHGGGYVFAPGEAALPEALMIAGFGGFKVICVDYRMPPDFPYPAAMDDAMAVWKAAVTMADPKNMAILGTSTGGAMTLAMIHRAKQEGLPLPAAIAPGTPWSDIADTGDTYKSNEWVDNILVTWDGWLGRAARLYAAGHDLKDPQLSPIYGDFSGFPPAILTSGTRDLFLSNTVRTHRALKRAGVAADLNVYEGQSHAQYMGNIDAPETREAFTDIARFFDAHLGR</sequence>
<evidence type="ECO:0000256" key="3">
    <source>
        <dbReference type="SAM" id="MobiDB-lite"/>
    </source>
</evidence>
<feature type="chain" id="PRO_5008105836" evidence="4">
    <location>
        <begin position="20"/>
        <end position="374"/>
    </location>
</feature>
<dbReference type="GO" id="GO:0004806">
    <property type="term" value="F:triacylglycerol lipase activity"/>
    <property type="evidence" value="ECO:0007669"/>
    <property type="project" value="TreeGrafter"/>
</dbReference>
<organism evidence="6 7">
    <name type="scientific">Methylobacterium platani</name>
    <dbReference type="NCBI Taxonomy" id="427683"/>
    <lineage>
        <taxon>Bacteria</taxon>
        <taxon>Pseudomonadati</taxon>
        <taxon>Pseudomonadota</taxon>
        <taxon>Alphaproteobacteria</taxon>
        <taxon>Hyphomicrobiales</taxon>
        <taxon>Methylobacteriaceae</taxon>
        <taxon>Methylobacterium</taxon>
    </lineage>
</organism>
<dbReference type="Gene3D" id="3.40.50.1820">
    <property type="entry name" value="alpha/beta hydrolase"/>
    <property type="match status" value="1"/>
</dbReference>
<dbReference type="InterPro" id="IPR013094">
    <property type="entry name" value="AB_hydrolase_3"/>
</dbReference>
<evidence type="ECO:0000256" key="1">
    <source>
        <dbReference type="ARBA" id="ARBA00010515"/>
    </source>
</evidence>
<dbReference type="PANTHER" id="PTHR48081">
    <property type="entry name" value="AB HYDROLASE SUPERFAMILY PROTEIN C4A8.06C"/>
    <property type="match status" value="1"/>
</dbReference>
<comment type="caution">
    <text evidence="6">The sequence shown here is derived from an EMBL/GenBank/DDBJ whole genome shotgun (WGS) entry which is preliminary data.</text>
</comment>
<evidence type="ECO:0000256" key="4">
    <source>
        <dbReference type="SAM" id="SignalP"/>
    </source>
</evidence>
<dbReference type="InterPro" id="IPR050300">
    <property type="entry name" value="GDXG_lipolytic_enzyme"/>
</dbReference>
<feature type="domain" description="Alpha/beta hydrolase fold-3" evidence="5">
    <location>
        <begin position="146"/>
        <end position="347"/>
    </location>
</feature>
<evidence type="ECO:0000256" key="2">
    <source>
        <dbReference type="ARBA" id="ARBA00022801"/>
    </source>
</evidence>
<dbReference type="SUPFAM" id="SSF53474">
    <property type="entry name" value="alpha/beta-Hydrolases"/>
    <property type="match status" value="1"/>
</dbReference>
<feature type="region of interest" description="Disordered" evidence="3">
    <location>
        <begin position="22"/>
        <end position="60"/>
    </location>
</feature>
<evidence type="ECO:0000313" key="6">
    <source>
        <dbReference type="EMBL" id="OAS24773.1"/>
    </source>
</evidence>